<evidence type="ECO:0000256" key="1">
    <source>
        <dbReference type="SAM" id="MobiDB-lite"/>
    </source>
</evidence>
<feature type="region of interest" description="Disordered" evidence="1">
    <location>
        <begin position="230"/>
        <end position="261"/>
    </location>
</feature>
<dbReference type="AlphaFoldDB" id="A0A438MZ20"/>
<accession>A0A438MZ20</accession>
<feature type="compositionally biased region" description="Basic and acidic residues" evidence="1">
    <location>
        <begin position="232"/>
        <end position="243"/>
    </location>
</feature>
<evidence type="ECO:0000313" key="3">
    <source>
        <dbReference type="Proteomes" id="UP000288859"/>
    </source>
</evidence>
<evidence type="ECO:0000313" key="2">
    <source>
        <dbReference type="EMBL" id="RVX68978.1"/>
    </source>
</evidence>
<dbReference type="Proteomes" id="UP000288859">
    <property type="component" value="Unassembled WGS sequence"/>
</dbReference>
<gene>
    <name evidence="2" type="ORF">B0A52_08045</name>
</gene>
<sequence>MHIFKATKESRALALRICVPVADLFLVEKRHIWVAPEGESPEEAELLEYYDRVLHPQILQLPDSDGLSCLARDRARTTCMQKGAVMWPSTNQVTVAFVLGPPSWENETSETLEVAERSGPNLRDGKVLMKSPPSQMLEAAVEVGALKPSKMPPKDAPPPESRMSPNMRSRLLTLLEAFRLPLGVVTGVLQDGYRSSVKSQDLDVGDALVLHAPDFFEVLSGAIPFFTVRNQGKRDEGQDRGEEMEQPPVAHVSPLSDGRNT</sequence>
<organism evidence="2 3">
    <name type="scientific">Exophiala mesophila</name>
    <name type="common">Black yeast-like fungus</name>
    <dbReference type="NCBI Taxonomy" id="212818"/>
    <lineage>
        <taxon>Eukaryota</taxon>
        <taxon>Fungi</taxon>
        <taxon>Dikarya</taxon>
        <taxon>Ascomycota</taxon>
        <taxon>Pezizomycotina</taxon>
        <taxon>Eurotiomycetes</taxon>
        <taxon>Chaetothyriomycetidae</taxon>
        <taxon>Chaetothyriales</taxon>
        <taxon>Herpotrichiellaceae</taxon>
        <taxon>Exophiala</taxon>
    </lineage>
</organism>
<reference evidence="2 3" key="1">
    <citation type="submission" date="2017-03" db="EMBL/GenBank/DDBJ databases">
        <title>Genomes of endolithic fungi from Antarctica.</title>
        <authorList>
            <person name="Coleine C."/>
            <person name="Masonjones S."/>
            <person name="Stajich J.E."/>
        </authorList>
    </citation>
    <scope>NUCLEOTIDE SEQUENCE [LARGE SCALE GENOMIC DNA]</scope>
    <source>
        <strain evidence="2 3">CCFEE 6314</strain>
    </source>
</reference>
<name>A0A438MZ20_EXOME</name>
<protein>
    <submittedName>
        <fullName evidence="2">Uncharacterized protein</fullName>
    </submittedName>
</protein>
<dbReference type="EMBL" id="NAJM01000033">
    <property type="protein sequence ID" value="RVX68978.1"/>
    <property type="molecule type" value="Genomic_DNA"/>
</dbReference>
<comment type="caution">
    <text evidence="2">The sequence shown here is derived from an EMBL/GenBank/DDBJ whole genome shotgun (WGS) entry which is preliminary data.</text>
</comment>
<proteinExistence type="predicted"/>